<feature type="region of interest" description="Disordered" evidence="1">
    <location>
        <begin position="115"/>
        <end position="143"/>
    </location>
</feature>
<name>A0A1B6Q4N7_SORBI</name>
<evidence type="ECO:0000313" key="3">
    <source>
        <dbReference type="EMBL" id="KXG32881.1"/>
    </source>
</evidence>
<dbReference type="PANTHER" id="PTHR34189">
    <property type="entry name" value="TRANSMEMBRANE PROTEIN"/>
    <property type="match status" value="1"/>
</dbReference>
<keyword evidence="2" id="KW-1133">Transmembrane helix</keyword>
<feature type="compositionally biased region" description="Basic and acidic residues" evidence="1">
    <location>
        <begin position="133"/>
        <end position="142"/>
    </location>
</feature>
<sequence length="172" mass="18300">MHRSASYYLQSSSSSSSSSSTGAAAPGPSSTAGAMDVDQLPTYDPRSDVAKKEALDASRADLARALVHLIPVVVLLCGLLLWSLSNTHVPEFGVLTEKGDGRTTTVARVMIMPQNSGSASSWKGGSVTTSATKDSDPIDKAHGNGTKRRLLLRTEMERGKQSKPLMHFRVNK</sequence>
<protein>
    <submittedName>
        <fullName evidence="3">Uncharacterized protein</fullName>
    </submittedName>
</protein>
<keyword evidence="2" id="KW-0472">Membrane</keyword>
<dbReference type="Proteomes" id="UP000000768">
    <property type="component" value="Chromosome 3"/>
</dbReference>
<feature type="compositionally biased region" description="Low complexity" evidence="1">
    <location>
        <begin position="11"/>
        <end position="34"/>
    </location>
</feature>
<proteinExistence type="predicted"/>
<dbReference type="InParanoid" id="A0A1B6Q4N7"/>
<feature type="transmembrane region" description="Helical" evidence="2">
    <location>
        <begin position="65"/>
        <end position="84"/>
    </location>
</feature>
<reference evidence="3 4" key="1">
    <citation type="journal article" date="2009" name="Nature">
        <title>The Sorghum bicolor genome and the diversification of grasses.</title>
        <authorList>
            <person name="Paterson A.H."/>
            <person name="Bowers J.E."/>
            <person name="Bruggmann R."/>
            <person name="Dubchak I."/>
            <person name="Grimwood J."/>
            <person name="Gundlach H."/>
            <person name="Haberer G."/>
            <person name="Hellsten U."/>
            <person name="Mitros T."/>
            <person name="Poliakov A."/>
            <person name="Schmutz J."/>
            <person name="Spannagl M."/>
            <person name="Tang H."/>
            <person name="Wang X."/>
            <person name="Wicker T."/>
            <person name="Bharti A.K."/>
            <person name="Chapman J."/>
            <person name="Feltus F.A."/>
            <person name="Gowik U."/>
            <person name="Grigoriev I.V."/>
            <person name="Lyons E."/>
            <person name="Maher C.A."/>
            <person name="Martis M."/>
            <person name="Narechania A."/>
            <person name="Otillar R.P."/>
            <person name="Penning B.W."/>
            <person name="Salamov A.A."/>
            <person name="Wang Y."/>
            <person name="Zhang L."/>
            <person name="Carpita N.C."/>
            <person name="Freeling M."/>
            <person name="Gingle A.R."/>
            <person name="Hash C.T."/>
            <person name="Keller B."/>
            <person name="Klein P."/>
            <person name="Kresovich S."/>
            <person name="McCann M.C."/>
            <person name="Ming R."/>
            <person name="Peterson D.G."/>
            <person name="Mehboob-ur-Rahman"/>
            <person name="Ware D."/>
            <person name="Westhoff P."/>
            <person name="Mayer K.F."/>
            <person name="Messing J."/>
            <person name="Rokhsar D.S."/>
        </authorList>
    </citation>
    <scope>NUCLEOTIDE SEQUENCE [LARGE SCALE GENOMIC DNA]</scope>
    <source>
        <strain evidence="4">cv. BTx623</strain>
    </source>
</reference>
<dbReference type="Gramene" id="KXG32881">
    <property type="protein sequence ID" value="KXG32881"/>
    <property type="gene ID" value="SORBI_3003G218100"/>
</dbReference>
<dbReference type="AlphaFoldDB" id="A0A1B6Q4N7"/>
<reference evidence="4" key="2">
    <citation type="journal article" date="2018" name="Plant J.">
        <title>The Sorghum bicolor reference genome: improved assembly, gene annotations, a transcriptome atlas, and signatures of genome organization.</title>
        <authorList>
            <person name="McCormick R.F."/>
            <person name="Truong S.K."/>
            <person name="Sreedasyam A."/>
            <person name="Jenkins J."/>
            <person name="Shu S."/>
            <person name="Sims D."/>
            <person name="Kennedy M."/>
            <person name="Amirebrahimi M."/>
            <person name="Weers B.D."/>
            <person name="McKinley B."/>
            <person name="Mattison A."/>
            <person name="Morishige D.T."/>
            <person name="Grimwood J."/>
            <person name="Schmutz J."/>
            <person name="Mullet J.E."/>
        </authorList>
    </citation>
    <scope>NUCLEOTIDE SEQUENCE [LARGE SCALE GENOMIC DNA]</scope>
    <source>
        <strain evidence="4">cv. BTx623</strain>
    </source>
</reference>
<evidence type="ECO:0000256" key="1">
    <source>
        <dbReference type="SAM" id="MobiDB-lite"/>
    </source>
</evidence>
<evidence type="ECO:0000256" key="2">
    <source>
        <dbReference type="SAM" id="Phobius"/>
    </source>
</evidence>
<keyword evidence="4" id="KW-1185">Reference proteome</keyword>
<dbReference type="STRING" id="4558.A0A1B6Q4N7"/>
<dbReference type="PANTHER" id="PTHR34189:SF13">
    <property type="entry name" value="TRANSMEMBRANE PROTEIN"/>
    <property type="match status" value="1"/>
</dbReference>
<accession>A0A1B6Q4N7</accession>
<keyword evidence="2" id="KW-0812">Transmembrane</keyword>
<gene>
    <name evidence="3" type="ORF">SORBI_3003G218100</name>
</gene>
<dbReference type="OrthoDB" id="759788at2759"/>
<feature type="compositionally biased region" description="Polar residues" evidence="1">
    <location>
        <begin position="115"/>
        <end position="132"/>
    </location>
</feature>
<dbReference type="EMBL" id="CM000762">
    <property type="protein sequence ID" value="KXG32881.1"/>
    <property type="molecule type" value="Genomic_DNA"/>
</dbReference>
<feature type="region of interest" description="Disordered" evidence="1">
    <location>
        <begin position="1"/>
        <end position="44"/>
    </location>
</feature>
<evidence type="ECO:0000313" key="4">
    <source>
        <dbReference type="Proteomes" id="UP000000768"/>
    </source>
</evidence>
<organism evidence="3 4">
    <name type="scientific">Sorghum bicolor</name>
    <name type="common">Sorghum</name>
    <name type="synonym">Sorghum vulgare</name>
    <dbReference type="NCBI Taxonomy" id="4558"/>
    <lineage>
        <taxon>Eukaryota</taxon>
        <taxon>Viridiplantae</taxon>
        <taxon>Streptophyta</taxon>
        <taxon>Embryophyta</taxon>
        <taxon>Tracheophyta</taxon>
        <taxon>Spermatophyta</taxon>
        <taxon>Magnoliopsida</taxon>
        <taxon>Liliopsida</taxon>
        <taxon>Poales</taxon>
        <taxon>Poaceae</taxon>
        <taxon>PACMAD clade</taxon>
        <taxon>Panicoideae</taxon>
        <taxon>Andropogonodae</taxon>
        <taxon>Andropogoneae</taxon>
        <taxon>Sorghinae</taxon>
        <taxon>Sorghum</taxon>
    </lineage>
</organism>
<dbReference type="OMA" id="MIMPQNI"/>